<dbReference type="GO" id="GO:0020037">
    <property type="term" value="F:heme binding"/>
    <property type="evidence" value="ECO:0007669"/>
    <property type="project" value="InterPro"/>
</dbReference>
<comment type="pathway">
    <text evidence="2">Secondary metabolite biosynthesis.</text>
</comment>
<dbReference type="Gene3D" id="1.10.630.10">
    <property type="entry name" value="Cytochrome P450"/>
    <property type="match status" value="1"/>
</dbReference>
<dbReference type="EMBL" id="JAKELL010000052">
    <property type="protein sequence ID" value="KAH8986721.1"/>
    <property type="molecule type" value="Genomic_DNA"/>
</dbReference>
<evidence type="ECO:0000313" key="10">
    <source>
        <dbReference type="Proteomes" id="UP001201163"/>
    </source>
</evidence>
<evidence type="ECO:0000256" key="8">
    <source>
        <dbReference type="ARBA" id="ARBA00023033"/>
    </source>
</evidence>
<dbReference type="PANTHER" id="PTHR24305:SF166">
    <property type="entry name" value="CYTOCHROME P450 12A4, MITOCHONDRIAL-RELATED"/>
    <property type="match status" value="1"/>
</dbReference>
<comment type="similarity">
    <text evidence="3">Belongs to the cytochrome P450 family.</text>
</comment>
<dbReference type="GO" id="GO:0004497">
    <property type="term" value="F:monooxygenase activity"/>
    <property type="evidence" value="ECO:0007669"/>
    <property type="project" value="UniProtKB-KW"/>
</dbReference>
<keyword evidence="8" id="KW-0503">Monooxygenase</keyword>
<dbReference type="InterPro" id="IPR050121">
    <property type="entry name" value="Cytochrome_P450_monoxygenase"/>
</dbReference>
<evidence type="ECO:0000256" key="7">
    <source>
        <dbReference type="ARBA" id="ARBA00023004"/>
    </source>
</evidence>
<evidence type="ECO:0000256" key="2">
    <source>
        <dbReference type="ARBA" id="ARBA00005179"/>
    </source>
</evidence>
<sequence length="151" mass="16852">MRTTRSDVVLPLSSPIRDVDGRQVHEIFVPKHTNVFVQIYNLNRDPSIWGADAAEWKPERWLAPLPQSVGDANIQGVYANTMTFIGGTRACIGFKFSQLEMKVVLSQIIPAFRFAPTEAEIVWRFGIISSPSVKGSVGTFHPKLPMIVSRV</sequence>
<dbReference type="Pfam" id="PF00067">
    <property type="entry name" value="p450"/>
    <property type="match status" value="1"/>
</dbReference>
<comment type="caution">
    <text evidence="9">The sequence shown here is derived from an EMBL/GenBank/DDBJ whole genome shotgun (WGS) entry which is preliminary data.</text>
</comment>
<evidence type="ECO:0000256" key="1">
    <source>
        <dbReference type="ARBA" id="ARBA00001971"/>
    </source>
</evidence>
<dbReference type="InterPro" id="IPR001128">
    <property type="entry name" value="Cyt_P450"/>
</dbReference>
<evidence type="ECO:0000313" key="9">
    <source>
        <dbReference type="EMBL" id="KAH8986721.1"/>
    </source>
</evidence>
<accession>A0AAD4LBG2</accession>
<evidence type="ECO:0000256" key="3">
    <source>
        <dbReference type="ARBA" id="ARBA00010617"/>
    </source>
</evidence>
<protein>
    <submittedName>
        <fullName evidence="9">Cytochrome P450-like protein</fullName>
    </submittedName>
</protein>
<proteinExistence type="inferred from homology"/>
<keyword evidence="6" id="KW-0560">Oxidoreductase</keyword>
<dbReference type="GO" id="GO:0016705">
    <property type="term" value="F:oxidoreductase activity, acting on paired donors, with incorporation or reduction of molecular oxygen"/>
    <property type="evidence" value="ECO:0007669"/>
    <property type="project" value="InterPro"/>
</dbReference>
<keyword evidence="7" id="KW-0408">Iron</keyword>
<keyword evidence="5" id="KW-0479">Metal-binding</keyword>
<dbReference type="PANTHER" id="PTHR24305">
    <property type="entry name" value="CYTOCHROME P450"/>
    <property type="match status" value="1"/>
</dbReference>
<dbReference type="AlphaFoldDB" id="A0AAD4LBG2"/>
<dbReference type="Proteomes" id="UP001201163">
    <property type="component" value="Unassembled WGS sequence"/>
</dbReference>
<name>A0AAD4LBG2_9AGAM</name>
<reference evidence="9" key="1">
    <citation type="submission" date="2022-01" db="EMBL/GenBank/DDBJ databases">
        <title>Comparative genomics reveals a dynamic genome evolution in the ectomycorrhizal milk-cap (Lactarius) mushrooms.</title>
        <authorList>
            <consortium name="DOE Joint Genome Institute"/>
            <person name="Lebreton A."/>
            <person name="Tang N."/>
            <person name="Kuo A."/>
            <person name="LaButti K."/>
            <person name="Drula E."/>
            <person name="Barry K."/>
            <person name="Clum A."/>
            <person name="Lipzen A."/>
            <person name="Mousain D."/>
            <person name="Ng V."/>
            <person name="Wang R."/>
            <person name="Wang X."/>
            <person name="Dai Y."/>
            <person name="Henrissat B."/>
            <person name="Grigoriev I.V."/>
            <person name="Guerin-Laguette A."/>
            <person name="Yu F."/>
            <person name="Martin F.M."/>
        </authorList>
    </citation>
    <scope>NUCLEOTIDE SEQUENCE</scope>
    <source>
        <strain evidence="9">QP</strain>
    </source>
</reference>
<keyword evidence="10" id="KW-1185">Reference proteome</keyword>
<dbReference type="InterPro" id="IPR036396">
    <property type="entry name" value="Cyt_P450_sf"/>
</dbReference>
<keyword evidence="4" id="KW-0349">Heme</keyword>
<gene>
    <name evidence="9" type="ORF">EDB92DRAFT_1231623</name>
</gene>
<dbReference type="GO" id="GO:0005506">
    <property type="term" value="F:iron ion binding"/>
    <property type="evidence" value="ECO:0007669"/>
    <property type="project" value="InterPro"/>
</dbReference>
<evidence type="ECO:0000256" key="5">
    <source>
        <dbReference type="ARBA" id="ARBA00022723"/>
    </source>
</evidence>
<evidence type="ECO:0000256" key="6">
    <source>
        <dbReference type="ARBA" id="ARBA00023002"/>
    </source>
</evidence>
<evidence type="ECO:0000256" key="4">
    <source>
        <dbReference type="ARBA" id="ARBA00022617"/>
    </source>
</evidence>
<dbReference type="SUPFAM" id="SSF48264">
    <property type="entry name" value="Cytochrome P450"/>
    <property type="match status" value="1"/>
</dbReference>
<comment type="cofactor">
    <cofactor evidence="1">
        <name>heme</name>
        <dbReference type="ChEBI" id="CHEBI:30413"/>
    </cofactor>
</comment>
<organism evidence="9 10">
    <name type="scientific">Lactarius akahatsu</name>
    <dbReference type="NCBI Taxonomy" id="416441"/>
    <lineage>
        <taxon>Eukaryota</taxon>
        <taxon>Fungi</taxon>
        <taxon>Dikarya</taxon>
        <taxon>Basidiomycota</taxon>
        <taxon>Agaricomycotina</taxon>
        <taxon>Agaricomycetes</taxon>
        <taxon>Russulales</taxon>
        <taxon>Russulaceae</taxon>
        <taxon>Lactarius</taxon>
    </lineage>
</organism>